<evidence type="ECO:0000313" key="1">
    <source>
        <dbReference type="EMBL" id="VFJ47446.1"/>
    </source>
</evidence>
<gene>
    <name evidence="1" type="ORF">BECKDK2373C_GA0170839_101832</name>
</gene>
<accession>A0A450S6D8</accession>
<dbReference type="AlphaFoldDB" id="A0A450S6D8"/>
<dbReference type="EMBL" id="CAADEY010000018">
    <property type="protein sequence ID" value="VFJ47446.1"/>
    <property type="molecule type" value="Genomic_DNA"/>
</dbReference>
<proteinExistence type="predicted"/>
<reference evidence="1" key="1">
    <citation type="submission" date="2019-02" db="EMBL/GenBank/DDBJ databases">
        <authorList>
            <person name="Gruber-Vodicka R. H."/>
            <person name="Seah K. B. B."/>
        </authorList>
    </citation>
    <scope>NUCLEOTIDE SEQUENCE</scope>
    <source>
        <strain evidence="1">BECK_DK161</strain>
    </source>
</reference>
<protein>
    <submittedName>
        <fullName evidence="1">Uncharacterized protein</fullName>
    </submittedName>
</protein>
<name>A0A450S6D8_9GAMM</name>
<sequence length="108" mass="12895">MKYIALYERQFVRNLKKYHSLRGRIKRCVDSVLADPYIHTEFLDDKSGNLNLKGCRSRRVDRNFRVIFVICEECRNISRCEYCFCEHLSDNNIIFLTVGPHDRAYSLK</sequence>
<dbReference type="SUPFAM" id="SSF143011">
    <property type="entry name" value="RelE-like"/>
    <property type="match status" value="1"/>
</dbReference>
<dbReference type="InterPro" id="IPR035093">
    <property type="entry name" value="RelE/ParE_toxin_dom_sf"/>
</dbReference>
<organism evidence="1">
    <name type="scientific">Candidatus Kentrum sp. DK</name>
    <dbReference type="NCBI Taxonomy" id="2126562"/>
    <lineage>
        <taxon>Bacteria</taxon>
        <taxon>Pseudomonadati</taxon>
        <taxon>Pseudomonadota</taxon>
        <taxon>Gammaproteobacteria</taxon>
        <taxon>Candidatus Kentrum</taxon>
    </lineage>
</organism>